<feature type="region of interest" description="Disordered" evidence="1">
    <location>
        <begin position="1"/>
        <end position="41"/>
    </location>
</feature>
<dbReference type="Pfam" id="PF04851">
    <property type="entry name" value="ResIII"/>
    <property type="match status" value="1"/>
</dbReference>
<name>A0A7C4LKZ5_9PLAN</name>
<dbReference type="GO" id="GO:0005524">
    <property type="term" value="F:ATP binding"/>
    <property type="evidence" value="ECO:0007669"/>
    <property type="project" value="InterPro"/>
</dbReference>
<dbReference type="Gene3D" id="3.40.50.300">
    <property type="entry name" value="P-loop containing nucleotide triphosphate hydrolases"/>
    <property type="match status" value="2"/>
</dbReference>
<protein>
    <submittedName>
        <fullName evidence="4">DEAD/DEAH box helicase</fullName>
    </submittedName>
</protein>
<reference evidence="4" key="1">
    <citation type="journal article" date="2020" name="mSystems">
        <title>Genome- and Community-Level Interaction Insights into Carbon Utilization and Element Cycling Functions of Hydrothermarchaeota in Hydrothermal Sediment.</title>
        <authorList>
            <person name="Zhou Z."/>
            <person name="Liu Y."/>
            <person name="Xu W."/>
            <person name="Pan J."/>
            <person name="Luo Z.H."/>
            <person name="Li M."/>
        </authorList>
    </citation>
    <scope>NUCLEOTIDE SEQUENCE [LARGE SCALE GENOMIC DNA]</scope>
    <source>
        <strain evidence="4">SpSt-508</strain>
    </source>
</reference>
<keyword evidence="4" id="KW-0378">Hydrolase</keyword>
<dbReference type="InterPro" id="IPR050742">
    <property type="entry name" value="Helicase_Restrict-Modif_Enz"/>
</dbReference>
<evidence type="ECO:0000259" key="3">
    <source>
        <dbReference type="PROSITE" id="PS51194"/>
    </source>
</evidence>
<dbReference type="GO" id="GO:0016787">
    <property type="term" value="F:hydrolase activity"/>
    <property type="evidence" value="ECO:0007669"/>
    <property type="project" value="InterPro"/>
</dbReference>
<dbReference type="PANTHER" id="PTHR47396">
    <property type="entry name" value="TYPE I RESTRICTION ENZYME ECOKI R PROTEIN"/>
    <property type="match status" value="1"/>
</dbReference>
<dbReference type="GO" id="GO:0004386">
    <property type="term" value="F:helicase activity"/>
    <property type="evidence" value="ECO:0007669"/>
    <property type="project" value="UniProtKB-KW"/>
</dbReference>
<dbReference type="PANTHER" id="PTHR47396:SF1">
    <property type="entry name" value="ATP-DEPENDENT HELICASE IRC3-RELATED"/>
    <property type="match status" value="1"/>
</dbReference>
<dbReference type="InterPro" id="IPR001650">
    <property type="entry name" value="Helicase_C-like"/>
</dbReference>
<dbReference type="SUPFAM" id="SSF52540">
    <property type="entry name" value="P-loop containing nucleoside triphosphate hydrolases"/>
    <property type="match status" value="1"/>
</dbReference>
<dbReference type="AlphaFoldDB" id="A0A7C4LKZ5"/>
<dbReference type="InterPro" id="IPR014001">
    <property type="entry name" value="Helicase_ATP-bd"/>
</dbReference>
<feature type="domain" description="Helicase C-terminal" evidence="3">
    <location>
        <begin position="283"/>
        <end position="448"/>
    </location>
</feature>
<feature type="domain" description="Helicase ATP-binding" evidence="2">
    <location>
        <begin position="68"/>
        <end position="226"/>
    </location>
</feature>
<dbReference type="GO" id="GO:0005829">
    <property type="term" value="C:cytosol"/>
    <property type="evidence" value="ECO:0007669"/>
    <property type="project" value="TreeGrafter"/>
</dbReference>
<proteinExistence type="predicted"/>
<keyword evidence="4" id="KW-0067">ATP-binding</keyword>
<dbReference type="Pfam" id="PF00271">
    <property type="entry name" value="Helicase_C"/>
    <property type="match status" value="1"/>
</dbReference>
<organism evidence="4">
    <name type="scientific">Schlesneria paludicola</name>
    <dbReference type="NCBI Taxonomy" id="360056"/>
    <lineage>
        <taxon>Bacteria</taxon>
        <taxon>Pseudomonadati</taxon>
        <taxon>Planctomycetota</taxon>
        <taxon>Planctomycetia</taxon>
        <taxon>Planctomycetales</taxon>
        <taxon>Planctomycetaceae</taxon>
        <taxon>Schlesneria</taxon>
    </lineage>
</organism>
<comment type="caution">
    <text evidence="4">The sequence shown here is derived from an EMBL/GenBank/DDBJ whole genome shotgun (WGS) entry which is preliminary data.</text>
</comment>
<gene>
    <name evidence="4" type="ORF">ENS64_10375</name>
</gene>
<dbReference type="PROSITE" id="PS51192">
    <property type="entry name" value="HELICASE_ATP_BIND_1"/>
    <property type="match status" value="1"/>
</dbReference>
<dbReference type="EMBL" id="DSVQ01000012">
    <property type="protein sequence ID" value="HGT39652.1"/>
    <property type="molecule type" value="Genomic_DNA"/>
</dbReference>
<dbReference type="InterPro" id="IPR006935">
    <property type="entry name" value="Helicase/UvrB_N"/>
</dbReference>
<sequence length="619" mass="68420">MRRGHGRGQLARRSVRPDLRPRGGAVLGVVPRSRSQPSVQAPRQGLRGLVTVLTLRPYQQLAVDAVYQHLRERDDNPVVVIPTGGGKTPVMATICRDAVQTWNGRVLILAHVKELLQQSVDKLKQVCPELPVGVYSAGLKRHDTEHAVIVAGIQSVYKRACDLDAFDLVLVDECHLIPADGEGMYRQFLSETRVLNPHVRVVGFTATPFRLDAGTICREDHFLNAVCFEIGVRQLIADGFLSPLISKAGIARADTSQLPVRAGEFVASEVETVMDEAALVEAACAEIVELTKDRQTVLIFASGVQHGRHVCQVLAEKHGIECGFVCGETPDAERDQLLARFRHQEWIRQLQIDFGERAAQPLKYLCNVNVLTTGFDAPNVDCVVLLRPTLSAGLYYQMVGRGFRLHPGKPNCLVLDYGGNVLRHGPVDRLNVVEKRGDGTGEAPAKECPSCRALIAPAYSICPQCGHEFPPPERKKHESRATNAGVLSGQVTDCEYEVRDVKYSVHTKKDADETAPKTLRVDYRLGLDYWVSEWICFEHTGWARRKAEQWWKARSPDPVPDTAQHAADLANNGALAHTERVTVRAVAGEKFERIIGCQLGPKPEPSPLWSEVDLSDVPF</sequence>
<dbReference type="GO" id="GO:0003677">
    <property type="term" value="F:DNA binding"/>
    <property type="evidence" value="ECO:0007669"/>
    <property type="project" value="InterPro"/>
</dbReference>
<evidence type="ECO:0000259" key="2">
    <source>
        <dbReference type="PROSITE" id="PS51192"/>
    </source>
</evidence>
<dbReference type="SMART" id="SM00490">
    <property type="entry name" value="HELICc"/>
    <property type="match status" value="1"/>
</dbReference>
<accession>A0A7C4LKZ5</accession>
<evidence type="ECO:0000256" key="1">
    <source>
        <dbReference type="SAM" id="MobiDB-lite"/>
    </source>
</evidence>
<dbReference type="PROSITE" id="PS51194">
    <property type="entry name" value="HELICASE_CTER"/>
    <property type="match status" value="1"/>
</dbReference>
<dbReference type="InterPro" id="IPR027417">
    <property type="entry name" value="P-loop_NTPase"/>
</dbReference>
<evidence type="ECO:0000313" key="4">
    <source>
        <dbReference type="EMBL" id="HGT39652.1"/>
    </source>
</evidence>
<dbReference type="SMART" id="SM00487">
    <property type="entry name" value="DEXDc"/>
    <property type="match status" value="1"/>
</dbReference>
<keyword evidence="4" id="KW-0547">Nucleotide-binding</keyword>
<keyword evidence="4" id="KW-0347">Helicase</keyword>